<dbReference type="InterPro" id="IPR002347">
    <property type="entry name" value="SDR_fam"/>
</dbReference>
<keyword evidence="3" id="KW-1185">Reference proteome</keyword>
<dbReference type="PANTHER" id="PTHR43157">
    <property type="entry name" value="PHOSPHATIDYLINOSITOL-GLYCAN BIOSYNTHESIS CLASS F PROTEIN-RELATED"/>
    <property type="match status" value="1"/>
</dbReference>
<dbReference type="AlphaFoldDB" id="A0A0D0DQV5"/>
<dbReference type="Gene3D" id="3.40.50.720">
    <property type="entry name" value="NAD(P)-binding Rossmann-like Domain"/>
    <property type="match status" value="1"/>
</dbReference>
<proteinExistence type="predicted"/>
<evidence type="ECO:0000313" key="2">
    <source>
        <dbReference type="EMBL" id="KIK95038.1"/>
    </source>
</evidence>
<gene>
    <name evidence="2" type="ORF">PAXRUDRAFT_827386</name>
</gene>
<keyword evidence="1" id="KW-0560">Oxidoreductase</keyword>
<dbReference type="STRING" id="930991.A0A0D0DQV5"/>
<dbReference type="OrthoDB" id="542013at2759"/>
<protein>
    <submittedName>
        <fullName evidence="2">Uncharacterized protein</fullName>
    </submittedName>
</protein>
<evidence type="ECO:0000256" key="1">
    <source>
        <dbReference type="ARBA" id="ARBA00023002"/>
    </source>
</evidence>
<dbReference type="InParanoid" id="A0A0D0DQV5"/>
<accession>A0A0D0DQV5</accession>
<dbReference type="PRINTS" id="PR00081">
    <property type="entry name" value="GDHRDH"/>
</dbReference>
<organism evidence="2 3">
    <name type="scientific">Paxillus rubicundulus Ve08.2h10</name>
    <dbReference type="NCBI Taxonomy" id="930991"/>
    <lineage>
        <taxon>Eukaryota</taxon>
        <taxon>Fungi</taxon>
        <taxon>Dikarya</taxon>
        <taxon>Basidiomycota</taxon>
        <taxon>Agaricomycotina</taxon>
        <taxon>Agaricomycetes</taxon>
        <taxon>Agaricomycetidae</taxon>
        <taxon>Boletales</taxon>
        <taxon>Paxilineae</taxon>
        <taxon>Paxillaceae</taxon>
        <taxon>Paxillus</taxon>
    </lineage>
</organism>
<reference evidence="2 3" key="1">
    <citation type="submission" date="2014-04" db="EMBL/GenBank/DDBJ databases">
        <authorList>
            <consortium name="DOE Joint Genome Institute"/>
            <person name="Kuo A."/>
            <person name="Kohler A."/>
            <person name="Jargeat P."/>
            <person name="Nagy L.G."/>
            <person name="Floudas D."/>
            <person name="Copeland A."/>
            <person name="Barry K.W."/>
            <person name="Cichocki N."/>
            <person name="Veneault-Fourrey C."/>
            <person name="LaButti K."/>
            <person name="Lindquist E.A."/>
            <person name="Lipzen A."/>
            <person name="Lundell T."/>
            <person name="Morin E."/>
            <person name="Murat C."/>
            <person name="Sun H."/>
            <person name="Tunlid A."/>
            <person name="Henrissat B."/>
            <person name="Grigoriev I.V."/>
            <person name="Hibbett D.S."/>
            <person name="Martin F."/>
            <person name="Nordberg H.P."/>
            <person name="Cantor M.N."/>
            <person name="Hua S.X."/>
        </authorList>
    </citation>
    <scope>NUCLEOTIDE SEQUENCE [LARGE SCALE GENOMIC DNA]</scope>
    <source>
        <strain evidence="2 3">Ve08.2h10</strain>
    </source>
</reference>
<dbReference type="Proteomes" id="UP000054538">
    <property type="component" value="Unassembled WGS sequence"/>
</dbReference>
<dbReference type="InterPro" id="IPR036291">
    <property type="entry name" value="NAD(P)-bd_dom_sf"/>
</dbReference>
<evidence type="ECO:0000313" key="3">
    <source>
        <dbReference type="Proteomes" id="UP000054538"/>
    </source>
</evidence>
<dbReference type="GO" id="GO:0016491">
    <property type="term" value="F:oxidoreductase activity"/>
    <property type="evidence" value="ECO:0007669"/>
    <property type="project" value="UniProtKB-KW"/>
</dbReference>
<reference evidence="3" key="2">
    <citation type="submission" date="2015-01" db="EMBL/GenBank/DDBJ databases">
        <title>Evolutionary Origins and Diversification of the Mycorrhizal Mutualists.</title>
        <authorList>
            <consortium name="DOE Joint Genome Institute"/>
            <consortium name="Mycorrhizal Genomics Consortium"/>
            <person name="Kohler A."/>
            <person name="Kuo A."/>
            <person name="Nagy L.G."/>
            <person name="Floudas D."/>
            <person name="Copeland A."/>
            <person name="Barry K.W."/>
            <person name="Cichocki N."/>
            <person name="Veneault-Fourrey C."/>
            <person name="LaButti K."/>
            <person name="Lindquist E.A."/>
            <person name="Lipzen A."/>
            <person name="Lundell T."/>
            <person name="Morin E."/>
            <person name="Murat C."/>
            <person name="Riley R."/>
            <person name="Ohm R."/>
            <person name="Sun H."/>
            <person name="Tunlid A."/>
            <person name="Henrissat B."/>
            <person name="Grigoriev I.V."/>
            <person name="Hibbett D.S."/>
            <person name="Martin F."/>
        </authorList>
    </citation>
    <scope>NUCLEOTIDE SEQUENCE [LARGE SCALE GENOMIC DNA]</scope>
    <source>
        <strain evidence="3">Ve08.2h10</strain>
    </source>
</reference>
<sequence length="343" mass="38577">MKKSVFNFIVDQWSTVLPVETADLSGKTVAVVGANTGIGFEASKHFSRMNPARLIIACRSESRGKAALEDIQRETGCQSCELWQVDLADFASVKKFAERFQRECQRLDILVMNAAIAPRSYEATVDGWESSIQVNHLSTTLLSLLLLPHMISTGKKFGTTSRLVIVSSDVHYCAVIKDEVKESSNPIAKLGSKEYSTPEYMRNRYNDTKLLNVFFARALQAQIQSITPLTVNAVNPGFCYSNLRRSFYEQLFTNMIMYVMEKLLAWTSEQGSRQLIYAAVAEQDNEDHMKGAFVSHAEVVEPSDFVLSEEGMKMQGTLWKETVEILTKEAHQLKSILQEYLIG</sequence>
<dbReference type="SUPFAM" id="SSF51735">
    <property type="entry name" value="NAD(P)-binding Rossmann-fold domains"/>
    <property type="match status" value="1"/>
</dbReference>
<dbReference type="Pfam" id="PF00106">
    <property type="entry name" value="adh_short"/>
    <property type="match status" value="1"/>
</dbReference>
<name>A0A0D0DQV5_9AGAM</name>
<dbReference type="EMBL" id="KN825068">
    <property type="protein sequence ID" value="KIK95038.1"/>
    <property type="molecule type" value="Genomic_DNA"/>
</dbReference>
<dbReference type="PANTHER" id="PTHR43157:SF31">
    <property type="entry name" value="PHOSPHATIDYLINOSITOL-GLYCAN BIOSYNTHESIS CLASS F PROTEIN"/>
    <property type="match status" value="1"/>
</dbReference>
<dbReference type="HOGENOM" id="CLU_010194_44_4_1"/>